<dbReference type="InterPro" id="IPR010368">
    <property type="entry name" value="Com_YlbF"/>
</dbReference>
<feature type="compositionally biased region" description="Polar residues" evidence="1">
    <location>
        <begin position="125"/>
        <end position="139"/>
    </location>
</feature>
<dbReference type="AlphaFoldDB" id="F6B676"/>
<protein>
    <recommendedName>
        <fullName evidence="4">YlbF family regulator</fullName>
    </recommendedName>
</protein>
<evidence type="ECO:0000313" key="2">
    <source>
        <dbReference type="EMBL" id="AEF95499.1"/>
    </source>
</evidence>
<sequence>MSVYQMAVELGKKLSTTPEYARVQETQQAVRENQEARALVKDFQDLQKAYNRMQMMGHQLTKENLEKLAQLEKRASAHPLVKDYLDAQNAFYEVVNMVNLKIQEGLTGRSFSEEAEPEEHGGCSCSANDSGTCGSCSGC</sequence>
<dbReference type="KEGG" id="dca:Desca_2681"/>
<dbReference type="Pfam" id="PF06133">
    <property type="entry name" value="Com_YlbF"/>
    <property type="match status" value="1"/>
</dbReference>
<dbReference type="Proteomes" id="UP000009226">
    <property type="component" value="Chromosome"/>
</dbReference>
<evidence type="ECO:0000256" key="1">
    <source>
        <dbReference type="SAM" id="MobiDB-lite"/>
    </source>
</evidence>
<dbReference type="eggNOG" id="COG3679">
    <property type="taxonomic scope" value="Bacteria"/>
</dbReference>
<reference evidence="2" key="1">
    <citation type="submission" date="2011-05" db="EMBL/GenBank/DDBJ databases">
        <title>Complete sequence of Desulfotomaculum carboxydivorans CO-1-SRB.</title>
        <authorList>
            <consortium name="US DOE Joint Genome Institute"/>
            <person name="Lucas S."/>
            <person name="Han J."/>
            <person name="Lapidus A."/>
            <person name="Cheng J.-F."/>
            <person name="Goodwin L."/>
            <person name="Pitluck S."/>
            <person name="Peters L."/>
            <person name="Mikhailova N."/>
            <person name="Lu M."/>
            <person name="Han C."/>
            <person name="Tapia R."/>
            <person name="Land M."/>
            <person name="Hauser L."/>
            <person name="Kyrpides N."/>
            <person name="Ivanova N."/>
            <person name="Pagani I."/>
            <person name="Stams A."/>
            <person name="Plugge C."/>
            <person name="Muyzer G."/>
            <person name="Kuever J."/>
            <person name="Parshina S."/>
            <person name="Ivanova A."/>
            <person name="Nazina T."/>
            <person name="Woyke T."/>
        </authorList>
    </citation>
    <scope>NUCLEOTIDE SEQUENCE [LARGE SCALE GENOMIC DNA]</scope>
    <source>
        <strain evidence="2">CO-1-SRB</strain>
    </source>
</reference>
<evidence type="ECO:0000313" key="3">
    <source>
        <dbReference type="Proteomes" id="UP000009226"/>
    </source>
</evidence>
<evidence type="ECO:0008006" key="4">
    <source>
        <dbReference type="Google" id="ProtNLM"/>
    </source>
</evidence>
<organism evidence="2 3">
    <name type="scientific">Desulfotomaculum nigrificans (strain DSM 14880 / VKM B-2319 / CO-1-SRB)</name>
    <name type="common">Desulfotomaculum carboxydivorans</name>
    <dbReference type="NCBI Taxonomy" id="868595"/>
    <lineage>
        <taxon>Bacteria</taxon>
        <taxon>Bacillati</taxon>
        <taxon>Bacillota</taxon>
        <taxon>Clostridia</taxon>
        <taxon>Eubacteriales</taxon>
        <taxon>Desulfotomaculaceae</taxon>
        <taxon>Desulfotomaculum</taxon>
    </lineage>
</organism>
<dbReference type="RefSeq" id="WP_013810888.1">
    <property type="nucleotide sequence ID" value="NC_015565.1"/>
</dbReference>
<gene>
    <name evidence="2" type="ordered locus">Desca_2681</name>
</gene>
<dbReference type="Gene3D" id="1.20.1500.10">
    <property type="entry name" value="YheA/YmcA-like"/>
    <property type="match status" value="1"/>
</dbReference>
<keyword evidence="3" id="KW-1185">Reference proteome</keyword>
<dbReference type="EMBL" id="CP002736">
    <property type="protein sequence ID" value="AEF95499.1"/>
    <property type="molecule type" value="Genomic_DNA"/>
</dbReference>
<proteinExistence type="predicted"/>
<feature type="region of interest" description="Disordered" evidence="1">
    <location>
        <begin position="110"/>
        <end position="139"/>
    </location>
</feature>
<accession>F6B676</accession>
<dbReference type="STRING" id="868595.Desca_2681"/>
<dbReference type="InterPro" id="IPR023378">
    <property type="entry name" value="YheA/YmcA-like_dom_sf"/>
</dbReference>
<dbReference type="SUPFAM" id="SSF158622">
    <property type="entry name" value="YheA/YmcA-like"/>
    <property type="match status" value="1"/>
</dbReference>
<dbReference type="HOGENOM" id="CLU_140243_1_1_9"/>
<name>F6B676_DESCC</name>